<evidence type="ECO:0008006" key="3">
    <source>
        <dbReference type="Google" id="ProtNLM"/>
    </source>
</evidence>
<accession>N1PXT7</accession>
<dbReference type="OrthoDB" id="3800738at2759"/>
<dbReference type="HOGENOM" id="CLU_906212_0_0_1"/>
<dbReference type="AlphaFoldDB" id="N1PXT7"/>
<dbReference type="InterPro" id="IPR036047">
    <property type="entry name" value="F-box-like_dom_sf"/>
</dbReference>
<reference evidence="2" key="1">
    <citation type="journal article" date="2012" name="PLoS Genet.">
        <title>The genomes of the fungal plant pathogens Cladosporium fulvum and Dothistroma septosporum reveal adaptation to different hosts and lifestyles but also signatures of common ancestry.</title>
        <authorList>
            <person name="de Wit P.J.G.M."/>
            <person name="van der Burgt A."/>
            <person name="Oekmen B."/>
            <person name="Stergiopoulos I."/>
            <person name="Abd-Elsalam K.A."/>
            <person name="Aerts A.L."/>
            <person name="Bahkali A.H."/>
            <person name="Beenen H.G."/>
            <person name="Chettri P."/>
            <person name="Cox M.P."/>
            <person name="Datema E."/>
            <person name="de Vries R.P."/>
            <person name="Dhillon B."/>
            <person name="Ganley A.R."/>
            <person name="Griffiths S.A."/>
            <person name="Guo Y."/>
            <person name="Hamelin R.C."/>
            <person name="Henrissat B."/>
            <person name="Kabir M.S."/>
            <person name="Jashni M.K."/>
            <person name="Kema G."/>
            <person name="Klaubauf S."/>
            <person name="Lapidus A."/>
            <person name="Levasseur A."/>
            <person name="Lindquist E."/>
            <person name="Mehrabi R."/>
            <person name="Ohm R.A."/>
            <person name="Owen T.J."/>
            <person name="Salamov A."/>
            <person name="Schwelm A."/>
            <person name="Schijlen E."/>
            <person name="Sun H."/>
            <person name="van den Burg H.A."/>
            <person name="van Ham R.C.H.J."/>
            <person name="Zhang S."/>
            <person name="Goodwin S.B."/>
            <person name="Grigoriev I.V."/>
            <person name="Collemare J."/>
            <person name="Bradshaw R.E."/>
        </authorList>
    </citation>
    <scope>NUCLEOTIDE SEQUENCE [LARGE SCALE GENOMIC DNA]</scope>
    <source>
        <strain evidence="2">NZE10 / CBS 128990</strain>
    </source>
</reference>
<dbReference type="EMBL" id="KB446536">
    <property type="protein sequence ID" value="EME47210.1"/>
    <property type="molecule type" value="Genomic_DNA"/>
</dbReference>
<name>N1PXT7_DOTSN</name>
<proteinExistence type="predicted"/>
<reference evidence="1 2" key="2">
    <citation type="journal article" date="2012" name="PLoS Pathog.">
        <title>Diverse lifestyles and strategies of plant pathogenesis encoded in the genomes of eighteen Dothideomycetes fungi.</title>
        <authorList>
            <person name="Ohm R.A."/>
            <person name="Feau N."/>
            <person name="Henrissat B."/>
            <person name="Schoch C.L."/>
            <person name="Horwitz B.A."/>
            <person name="Barry K.W."/>
            <person name="Condon B.J."/>
            <person name="Copeland A.C."/>
            <person name="Dhillon B."/>
            <person name="Glaser F."/>
            <person name="Hesse C.N."/>
            <person name="Kosti I."/>
            <person name="LaButti K."/>
            <person name="Lindquist E.A."/>
            <person name="Lucas S."/>
            <person name="Salamov A.A."/>
            <person name="Bradshaw R.E."/>
            <person name="Ciuffetti L."/>
            <person name="Hamelin R.C."/>
            <person name="Kema G.H.J."/>
            <person name="Lawrence C."/>
            <person name="Scott J.A."/>
            <person name="Spatafora J.W."/>
            <person name="Turgeon B.G."/>
            <person name="de Wit P.J.G.M."/>
            <person name="Zhong S."/>
            <person name="Goodwin S.B."/>
            <person name="Grigoriev I.V."/>
        </authorList>
    </citation>
    <scope>NUCLEOTIDE SEQUENCE [LARGE SCALE GENOMIC DNA]</scope>
    <source>
        <strain evidence="2">NZE10 / CBS 128990</strain>
    </source>
</reference>
<dbReference type="Proteomes" id="UP000016933">
    <property type="component" value="Unassembled WGS sequence"/>
</dbReference>
<evidence type="ECO:0000313" key="1">
    <source>
        <dbReference type="EMBL" id="EME47210.1"/>
    </source>
</evidence>
<evidence type="ECO:0000313" key="2">
    <source>
        <dbReference type="Proteomes" id="UP000016933"/>
    </source>
</evidence>
<protein>
    <recommendedName>
        <fullName evidence="3">F-box domain-containing protein</fullName>
    </recommendedName>
</protein>
<sequence length="307" mass="35303">MDQPQTDDQHTLTADTNKIISGRTIGHAVDHCDAGAIVLGIQELLEEVLKYLPPGALLRNQRVCKNWHCSINKYAHFKRSLFLLPVEPTEAWEIDRRAAHKHSHSGHEEVVLGKKSSNAVNSKWKLPITCRICESRELPRPEEHQNSMLLPIQFNPLFCDERREDTVDGLDERASRPACAEINLLEWNLRTEELRPWQNMLLTQRPFRHVRVQVSAEHEGVLGGFSAVNDSFVFSDPEGVRLGQVVDGFKKLYRRHLEIGEIYFDYVMVFVQNAVEVMEGDERDVERRTKARNEEVSQAFAAQEVSW</sequence>
<gene>
    <name evidence="1" type="ORF">DOTSEDRAFT_21007</name>
</gene>
<organism evidence="1 2">
    <name type="scientific">Dothistroma septosporum (strain NZE10 / CBS 128990)</name>
    <name type="common">Red band needle blight fungus</name>
    <name type="synonym">Mycosphaerella pini</name>
    <dbReference type="NCBI Taxonomy" id="675120"/>
    <lineage>
        <taxon>Eukaryota</taxon>
        <taxon>Fungi</taxon>
        <taxon>Dikarya</taxon>
        <taxon>Ascomycota</taxon>
        <taxon>Pezizomycotina</taxon>
        <taxon>Dothideomycetes</taxon>
        <taxon>Dothideomycetidae</taxon>
        <taxon>Mycosphaerellales</taxon>
        <taxon>Mycosphaerellaceae</taxon>
        <taxon>Dothistroma</taxon>
    </lineage>
</organism>
<dbReference type="SUPFAM" id="SSF81383">
    <property type="entry name" value="F-box domain"/>
    <property type="match status" value="1"/>
</dbReference>
<keyword evidence="2" id="KW-1185">Reference proteome</keyword>